<gene>
    <name evidence="2" type="ORF">KARMA_0183</name>
</gene>
<evidence type="ECO:0000313" key="3">
    <source>
        <dbReference type="Proteomes" id="UP000184085"/>
    </source>
</evidence>
<dbReference type="Proteomes" id="UP000184085">
    <property type="component" value="Unassembled WGS sequence"/>
</dbReference>
<dbReference type="InterPro" id="IPR036844">
    <property type="entry name" value="Hint_dom_sf"/>
</dbReference>
<sequence length="348" mass="37445">MADIQTWGWYVPSLWPGYSASDPDNLDAIGNGLSVDPAGYVEFIMRDANNDGVIHDNDGFDGSSTAPGEVVIGPNVTLTPQEIALYTDSTIVAKGVTYTVDIEVTLFTNGTYGVRIMDYDIPDFHHKHVTEVTLGTWNGVEYGGIYTSGVDEMFICFGQGTLIDTADGPRAVEDLQNGDMVLTLDHGPSTVRWTARRTTSGQGKNAPVLFRAGAMGNVRDVYLSPQHRVLVTGVDVELLFGVPEVLVAAAQLVNSSTIVRAPQPTVTYVHFACDEHEIVCAEGMLSETLLPGPQAMQAIAPKDLARLFQTFPALRQGWNSYGSAARMCLTAAEARALRDVARGLAMAS</sequence>
<keyword evidence="3" id="KW-1185">Reference proteome</keyword>
<dbReference type="Gene3D" id="2.170.16.10">
    <property type="entry name" value="Hedgehog/Intein (Hint) domain"/>
    <property type="match status" value="1"/>
</dbReference>
<dbReference type="GO" id="GO:0016539">
    <property type="term" value="P:intein-mediated protein splicing"/>
    <property type="evidence" value="ECO:0007669"/>
    <property type="project" value="InterPro"/>
</dbReference>
<organism evidence="2 3">
    <name type="scientific">Donghicola eburneus</name>
    <dbReference type="NCBI Taxonomy" id="393278"/>
    <lineage>
        <taxon>Bacteria</taxon>
        <taxon>Pseudomonadati</taxon>
        <taxon>Pseudomonadota</taxon>
        <taxon>Alphaproteobacteria</taxon>
        <taxon>Rhodobacterales</taxon>
        <taxon>Roseobacteraceae</taxon>
        <taxon>Donghicola</taxon>
    </lineage>
</organism>
<dbReference type="EMBL" id="FMJB01000014">
    <property type="protein sequence ID" value="SCM66011.1"/>
    <property type="molecule type" value="Genomic_DNA"/>
</dbReference>
<dbReference type="SUPFAM" id="SSF51294">
    <property type="entry name" value="Hedgehog/intein (Hint) domain"/>
    <property type="match status" value="1"/>
</dbReference>
<evidence type="ECO:0000313" key="2">
    <source>
        <dbReference type="EMBL" id="SCM66011.1"/>
    </source>
</evidence>
<dbReference type="RefSeq" id="WP_072702579.1">
    <property type="nucleotide sequence ID" value="NZ_FMJB01000014.1"/>
</dbReference>
<feature type="domain" description="Hedgehog/Intein (Hint)" evidence="1">
    <location>
        <begin position="155"/>
        <end position="292"/>
    </location>
</feature>
<dbReference type="InterPro" id="IPR006141">
    <property type="entry name" value="Intein_N"/>
</dbReference>
<protein>
    <recommendedName>
        <fullName evidence="1">Hedgehog/Intein (Hint) domain-containing protein</fullName>
    </recommendedName>
</protein>
<dbReference type="AlphaFoldDB" id="A0A1M4MV01"/>
<accession>A0A1M4MV01</accession>
<name>A0A1M4MV01_9RHOB</name>
<dbReference type="PROSITE" id="PS50817">
    <property type="entry name" value="INTEIN_N_TER"/>
    <property type="match status" value="1"/>
</dbReference>
<evidence type="ECO:0000259" key="1">
    <source>
        <dbReference type="Pfam" id="PF13403"/>
    </source>
</evidence>
<reference evidence="3" key="1">
    <citation type="submission" date="2016-09" db="EMBL/GenBank/DDBJ databases">
        <authorList>
            <person name="Wibberg D."/>
        </authorList>
    </citation>
    <scope>NUCLEOTIDE SEQUENCE [LARGE SCALE GENOMIC DNA]</scope>
</reference>
<proteinExistence type="predicted"/>
<dbReference type="Pfam" id="PF13403">
    <property type="entry name" value="Hint_2"/>
    <property type="match status" value="1"/>
</dbReference>
<dbReference type="InterPro" id="IPR028992">
    <property type="entry name" value="Hedgehog/Intein_dom"/>
</dbReference>